<evidence type="ECO:0000256" key="3">
    <source>
        <dbReference type="ARBA" id="ARBA00022729"/>
    </source>
</evidence>
<proteinExistence type="inferred from homology"/>
<evidence type="ECO:0000313" key="10">
    <source>
        <dbReference type="EMBL" id="KAJ8441565.1"/>
    </source>
</evidence>
<keyword evidence="3 7" id="KW-0732">Signal</keyword>
<keyword evidence="11" id="KW-1185">Reference proteome</keyword>
<dbReference type="Pfam" id="PF17766">
    <property type="entry name" value="fn3_6"/>
    <property type="match status" value="1"/>
</dbReference>
<name>A0A9Q1KEM5_9CARY</name>
<feature type="signal peptide" evidence="7">
    <location>
        <begin position="1"/>
        <end position="26"/>
    </location>
</feature>
<accession>A0A9Q1KEM5</accession>
<dbReference type="PROSITE" id="PS00138">
    <property type="entry name" value="SUBTILASE_SER"/>
    <property type="match status" value="1"/>
</dbReference>
<dbReference type="GO" id="GO:0004252">
    <property type="term" value="F:serine-type endopeptidase activity"/>
    <property type="evidence" value="ECO:0007669"/>
    <property type="project" value="InterPro"/>
</dbReference>
<dbReference type="InterPro" id="IPR015500">
    <property type="entry name" value="Peptidase_S8_subtilisin-rel"/>
</dbReference>
<evidence type="ECO:0000256" key="5">
    <source>
        <dbReference type="ARBA" id="ARBA00022825"/>
    </source>
</evidence>
<dbReference type="InterPro" id="IPR023828">
    <property type="entry name" value="Peptidase_S8_Ser-AS"/>
</dbReference>
<evidence type="ECO:0000256" key="1">
    <source>
        <dbReference type="ARBA" id="ARBA00011073"/>
    </source>
</evidence>
<dbReference type="Pfam" id="PF00082">
    <property type="entry name" value="Peptidase_S8"/>
    <property type="match status" value="1"/>
</dbReference>
<dbReference type="Gene3D" id="3.50.30.30">
    <property type="match status" value="1"/>
</dbReference>
<feature type="domain" description="Peptidase S8/S53" evidence="8">
    <location>
        <begin position="88"/>
        <end position="472"/>
    </location>
</feature>
<dbReference type="PROSITE" id="PS51892">
    <property type="entry name" value="SUBTILASE"/>
    <property type="match status" value="1"/>
</dbReference>
<evidence type="ECO:0000259" key="8">
    <source>
        <dbReference type="Pfam" id="PF00082"/>
    </source>
</evidence>
<evidence type="ECO:0000256" key="2">
    <source>
        <dbReference type="ARBA" id="ARBA00022670"/>
    </source>
</evidence>
<evidence type="ECO:0000256" key="6">
    <source>
        <dbReference type="PROSITE-ProRule" id="PRU01240"/>
    </source>
</evidence>
<feature type="domain" description="Subtilisin-like protease fibronectin type-III" evidence="9">
    <location>
        <begin position="530"/>
        <end position="629"/>
    </location>
</feature>
<keyword evidence="2" id="KW-0645">Protease</keyword>
<dbReference type="InterPro" id="IPR041469">
    <property type="entry name" value="Subtilisin-like_FN3"/>
</dbReference>
<dbReference type="InterPro" id="IPR036852">
    <property type="entry name" value="Peptidase_S8/S53_dom_sf"/>
</dbReference>
<dbReference type="OrthoDB" id="206201at2759"/>
<dbReference type="GO" id="GO:0006508">
    <property type="term" value="P:proteolysis"/>
    <property type="evidence" value="ECO:0007669"/>
    <property type="project" value="UniProtKB-KW"/>
</dbReference>
<dbReference type="EMBL" id="JAKOGI010000163">
    <property type="protein sequence ID" value="KAJ8441565.1"/>
    <property type="molecule type" value="Genomic_DNA"/>
</dbReference>
<protein>
    <submittedName>
        <fullName evidence="10">Uncharacterized protein</fullName>
    </submittedName>
</protein>
<dbReference type="AlphaFoldDB" id="A0A9Q1KEM5"/>
<organism evidence="10 11">
    <name type="scientific">Carnegiea gigantea</name>
    <dbReference type="NCBI Taxonomy" id="171969"/>
    <lineage>
        <taxon>Eukaryota</taxon>
        <taxon>Viridiplantae</taxon>
        <taxon>Streptophyta</taxon>
        <taxon>Embryophyta</taxon>
        <taxon>Tracheophyta</taxon>
        <taxon>Spermatophyta</taxon>
        <taxon>Magnoliopsida</taxon>
        <taxon>eudicotyledons</taxon>
        <taxon>Gunneridae</taxon>
        <taxon>Pentapetalae</taxon>
        <taxon>Caryophyllales</taxon>
        <taxon>Cactineae</taxon>
        <taxon>Cactaceae</taxon>
        <taxon>Cactoideae</taxon>
        <taxon>Echinocereeae</taxon>
        <taxon>Carnegiea</taxon>
    </lineage>
</organism>
<dbReference type="CDD" id="cd02120">
    <property type="entry name" value="PA_subtilisin_like"/>
    <property type="match status" value="1"/>
</dbReference>
<keyword evidence="4" id="KW-0378">Hydrolase</keyword>
<comment type="caution">
    <text evidence="6">Lacks conserved residue(s) required for the propagation of feature annotation.</text>
</comment>
<dbReference type="SUPFAM" id="SSF52743">
    <property type="entry name" value="Subtilisin-like"/>
    <property type="match status" value="1"/>
</dbReference>
<dbReference type="PANTHER" id="PTHR10795">
    <property type="entry name" value="PROPROTEIN CONVERTASE SUBTILISIN/KEXIN"/>
    <property type="match status" value="1"/>
</dbReference>
<dbReference type="PRINTS" id="PR00723">
    <property type="entry name" value="SUBTILISIN"/>
</dbReference>
<evidence type="ECO:0000313" key="11">
    <source>
        <dbReference type="Proteomes" id="UP001153076"/>
    </source>
</evidence>
<comment type="caution">
    <text evidence="10">The sequence shown here is derived from an EMBL/GenBank/DDBJ whole genome shotgun (WGS) entry which is preliminary data.</text>
</comment>
<dbReference type="Proteomes" id="UP001153076">
    <property type="component" value="Unassembled WGS sequence"/>
</dbReference>
<keyword evidence="5" id="KW-0720">Serine protease</keyword>
<evidence type="ECO:0000256" key="7">
    <source>
        <dbReference type="SAM" id="SignalP"/>
    </source>
</evidence>
<evidence type="ECO:0000256" key="4">
    <source>
        <dbReference type="ARBA" id="ARBA00022801"/>
    </source>
</evidence>
<evidence type="ECO:0000259" key="9">
    <source>
        <dbReference type="Pfam" id="PF17766"/>
    </source>
</evidence>
<dbReference type="Gene3D" id="2.60.40.2310">
    <property type="match status" value="1"/>
</dbReference>
<comment type="similarity">
    <text evidence="1 6">Belongs to the peptidase S8 family.</text>
</comment>
<gene>
    <name evidence="10" type="ORF">Cgig2_026366</name>
</gene>
<reference evidence="10" key="1">
    <citation type="submission" date="2022-04" db="EMBL/GenBank/DDBJ databases">
        <title>Carnegiea gigantea Genome sequencing and assembly v2.</title>
        <authorList>
            <person name="Copetti D."/>
            <person name="Sanderson M.J."/>
            <person name="Burquez A."/>
            <person name="Wojciechowski M.F."/>
        </authorList>
    </citation>
    <scope>NUCLEOTIDE SEQUENCE</scope>
    <source>
        <strain evidence="10">SGP5-SGP5p</strain>
        <tissue evidence="10">Aerial part</tissue>
    </source>
</reference>
<sequence length="632" mass="66813">MASKLGISLKIVSLLILVSTFTTASGTTTKTDDQKKLYIVYLEDHPSIDATSAIQTHVDILSNLKGSKIIGAKFFKLDGVPDPADILSPIDVDGHGTHTSSTLAGNLIPNASLAGLAAGTARGAVPAARIAVYKVCWVSFGCSDADILAAFDHAIADGVDLISISIGGLSPSYVADSISVGAFHAMQRGILTVASGGNDGPSAGSVSNHAPWILTVAASAIDREFRSRVLLGNGEKMTGMGIDLFDTKGKMYTLVSGEDVARRSADKQNASFCIENSMSPSKVRGKIVLCRLQHWGVDSVVKGTGGVGAIVSSPLFLDTAMIFIAPGTMVNYTVGEKIDRYIHSSSSPSAVIYRTQEERASAPFVASFSSRGPNPGSLRLLKPDISAPGIDILASYTPLKSLTGLKGDTQYSDFTFMSGTSMACPHAAGVAAYVKSFHPSWSPAAIRSAIMTTAKPMSSRVNPDAEFAYGAGQVDPRKAASPGVVYDMDEMPYIQFLCKEGYSGAALSVLVRSKSINCSSLVPAFGHDSLNYPTMQLALKNRQGPTVAVFRRRVTNVGPPHSVYNATVRAPKGLEITVKPTSFLFSHKKQTWSFKVVVKANPPISGAKILSASLIWKSPCHVVRSPIVIYKS</sequence>
<dbReference type="InterPro" id="IPR045051">
    <property type="entry name" value="SBT"/>
</dbReference>
<dbReference type="Gene3D" id="3.40.50.200">
    <property type="entry name" value="Peptidase S8/S53 domain"/>
    <property type="match status" value="1"/>
</dbReference>
<feature type="chain" id="PRO_5040299886" evidence="7">
    <location>
        <begin position="27"/>
        <end position="632"/>
    </location>
</feature>
<dbReference type="InterPro" id="IPR000209">
    <property type="entry name" value="Peptidase_S8/S53_dom"/>
</dbReference>